<dbReference type="PRINTS" id="PR00778">
    <property type="entry name" value="HTHARSR"/>
</dbReference>
<dbReference type="PANTHER" id="PTHR33154:SF33">
    <property type="entry name" value="TRANSCRIPTIONAL REPRESSOR SDPR"/>
    <property type="match status" value="1"/>
</dbReference>
<dbReference type="CDD" id="cd00090">
    <property type="entry name" value="HTH_ARSR"/>
    <property type="match status" value="1"/>
</dbReference>
<dbReference type="GO" id="GO:0003700">
    <property type="term" value="F:DNA-binding transcription factor activity"/>
    <property type="evidence" value="ECO:0007669"/>
    <property type="project" value="InterPro"/>
</dbReference>
<dbReference type="InterPro" id="IPR001845">
    <property type="entry name" value="HTH_ArsR_DNA-bd_dom"/>
</dbReference>
<dbReference type="PANTHER" id="PTHR33154">
    <property type="entry name" value="TRANSCRIPTIONAL REGULATOR, ARSR FAMILY"/>
    <property type="match status" value="1"/>
</dbReference>
<dbReference type="InterPro" id="IPR051081">
    <property type="entry name" value="HTH_MetalResp_TranReg"/>
</dbReference>
<protein>
    <submittedName>
        <fullName evidence="5">ArsR family transcriptional regulator</fullName>
    </submittedName>
</protein>
<name>A0A6P2C6E2_9ACTN</name>
<dbReference type="PROSITE" id="PS50987">
    <property type="entry name" value="HTH_ARSR_2"/>
    <property type="match status" value="1"/>
</dbReference>
<evidence type="ECO:0000259" key="4">
    <source>
        <dbReference type="PROSITE" id="PS50987"/>
    </source>
</evidence>
<dbReference type="Pfam" id="PF12840">
    <property type="entry name" value="HTH_20"/>
    <property type="match status" value="1"/>
</dbReference>
<feature type="domain" description="HTH arsR-type" evidence="4">
    <location>
        <begin position="1"/>
        <end position="94"/>
    </location>
</feature>
<reference evidence="5 6" key="1">
    <citation type="submission" date="2018-11" db="EMBL/GenBank/DDBJ databases">
        <title>Trebonia kvetii gen.nov., sp.nov., a novel acidophilic actinobacterium, and proposal of the new actinobacterial family Treboniaceae fam. nov.</title>
        <authorList>
            <person name="Rapoport D."/>
            <person name="Sagova-Mareckova M."/>
            <person name="Sedlacek I."/>
            <person name="Provaznik J."/>
            <person name="Kralova S."/>
            <person name="Pavlinic D."/>
            <person name="Benes V."/>
            <person name="Kopecky J."/>
        </authorList>
    </citation>
    <scope>NUCLEOTIDE SEQUENCE [LARGE SCALE GENOMIC DNA]</scope>
    <source>
        <strain evidence="5 6">15Tr583</strain>
    </source>
</reference>
<sequence>MSMMDVVTEAAFHALAEPHRRDILRLLRDRPQSVSEIAGQFDITQQAVSLHLKVLREAGLVAVRPQGRHRLYAVRPEGLAGLRDFLAEFWPDSLQRLKRVVEADDGR</sequence>
<proteinExistence type="predicted"/>
<organism evidence="5 6">
    <name type="scientific">Trebonia kvetii</name>
    <dbReference type="NCBI Taxonomy" id="2480626"/>
    <lineage>
        <taxon>Bacteria</taxon>
        <taxon>Bacillati</taxon>
        <taxon>Actinomycetota</taxon>
        <taxon>Actinomycetes</taxon>
        <taxon>Streptosporangiales</taxon>
        <taxon>Treboniaceae</taxon>
        <taxon>Trebonia</taxon>
    </lineage>
</organism>
<evidence type="ECO:0000256" key="1">
    <source>
        <dbReference type="ARBA" id="ARBA00023015"/>
    </source>
</evidence>
<dbReference type="Proteomes" id="UP000460272">
    <property type="component" value="Unassembled WGS sequence"/>
</dbReference>
<dbReference type="SUPFAM" id="SSF46785">
    <property type="entry name" value="Winged helix' DNA-binding domain"/>
    <property type="match status" value="1"/>
</dbReference>
<gene>
    <name evidence="5" type="ORF">EAS64_05130</name>
</gene>
<evidence type="ECO:0000256" key="2">
    <source>
        <dbReference type="ARBA" id="ARBA00023125"/>
    </source>
</evidence>
<dbReference type="AlphaFoldDB" id="A0A6P2C6E2"/>
<keyword evidence="6" id="KW-1185">Reference proteome</keyword>
<comment type="caution">
    <text evidence="5">The sequence shown here is derived from an EMBL/GenBank/DDBJ whole genome shotgun (WGS) entry which is preliminary data.</text>
</comment>
<dbReference type="EMBL" id="RPFW01000001">
    <property type="protein sequence ID" value="TVZ06750.1"/>
    <property type="molecule type" value="Genomic_DNA"/>
</dbReference>
<keyword evidence="2" id="KW-0238">DNA-binding</keyword>
<dbReference type="Gene3D" id="1.10.10.10">
    <property type="entry name" value="Winged helix-like DNA-binding domain superfamily/Winged helix DNA-binding domain"/>
    <property type="match status" value="1"/>
</dbReference>
<dbReference type="GO" id="GO:0003677">
    <property type="term" value="F:DNA binding"/>
    <property type="evidence" value="ECO:0007669"/>
    <property type="project" value="UniProtKB-KW"/>
</dbReference>
<dbReference type="OrthoDB" id="3628603at2"/>
<keyword evidence="1" id="KW-0805">Transcription regulation</keyword>
<dbReference type="SMART" id="SM00418">
    <property type="entry name" value="HTH_ARSR"/>
    <property type="match status" value="1"/>
</dbReference>
<dbReference type="InterPro" id="IPR011991">
    <property type="entry name" value="ArsR-like_HTH"/>
</dbReference>
<keyword evidence="3" id="KW-0804">Transcription</keyword>
<dbReference type="InterPro" id="IPR036390">
    <property type="entry name" value="WH_DNA-bd_sf"/>
</dbReference>
<dbReference type="InterPro" id="IPR036388">
    <property type="entry name" value="WH-like_DNA-bd_sf"/>
</dbReference>
<evidence type="ECO:0000313" key="6">
    <source>
        <dbReference type="Proteomes" id="UP000460272"/>
    </source>
</evidence>
<accession>A0A6P2C6E2</accession>
<dbReference type="NCBIfam" id="NF033788">
    <property type="entry name" value="HTH_metalloreg"/>
    <property type="match status" value="1"/>
</dbReference>
<evidence type="ECO:0000313" key="5">
    <source>
        <dbReference type="EMBL" id="TVZ06750.1"/>
    </source>
</evidence>
<evidence type="ECO:0000256" key="3">
    <source>
        <dbReference type="ARBA" id="ARBA00023163"/>
    </source>
</evidence>